<dbReference type="EMBL" id="CAJNOL010000651">
    <property type="protein sequence ID" value="CAF1152935.1"/>
    <property type="molecule type" value="Genomic_DNA"/>
</dbReference>
<dbReference type="EMBL" id="CAJNOH010000023">
    <property type="protein sequence ID" value="CAF0771372.1"/>
    <property type="molecule type" value="Genomic_DNA"/>
</dbReference>
<accession>A0A814BNM7</accession>
<dbReference type="Proteomes" id="UP000663870">
    <property type="component" value="Unassembled WGS sequence"/>
</dbReference>
<evidence type="ECO:0000313" key="9">
    <source>
        <dbReference type="Proteomes" id="UP000663882"/>
    </source>
</evidence>
<dbReference type="Proteomes" id="UP000663836">
    <property type="component" value="Unassembled WGS sequence"/>
</dbReference>
<evidence type="ECO:0000313" key="6">
    <source>
        <dbReference type="EMBL" id="CAF3887172.1"/>
    </source>
</evidence>
<dbReference type="Proteomes" id="UP000663823">
    <property type="component" value="Unassembled WGS sequence"/>
</dbReference>
<dbReference type="EMBL" id="CAJNOL010000643">
    <property type="protein sequence ID" value="CAF1149660.1"/>
    <property type="molecule type" value="Genomic_DNA"/>
</dbReference>
<keyword evidence="8" id="KW-1185">Reference proteome</keyword>
<feature type="region of interest" description="Disordered" evidence="1">
    <location>
        <begin position="53"/>
        <end position="74"/>
    </location>
</feature>
<evidence type="ECO:0000313" key="5">
    <source>
        <dbReference type="EMBL" id="CAF1152935.1"/>
    </source>
</evidence>
<evidence type="ECO:0000313" key="7">
    <source>
        <dbReference type="EMBL" id="CAF4282490.1"/>
    </source>
</evidence>
<evidence type="ECO:0000313" key="8">
    <source>
        <dbReference type="Proteomes" id="UP000663870"/>
    </source>
</evidence>
<dbReference type="EMBL" id="CAJOBD010030484">
    <property type="protein sequence ID" value="CAF4282490.1"/>
    <property type="molecule type" value="Genomic_DNA"/>
</dbReference>
<dbReference type="Proteomes" id="UP000663882">
    <property type="component" value="Unassembled WGS sequence"/>
</dbReference>
<dbReference type="EMBL" id="CAJOAX010004053">
    <property type="protein sequence ID" value="CAF3887172.1"/>
    <property type="molecule type" value="Genomic_DNA"/>
</dbReference>
<dbReference type="EMBL" id="CAJNOO010000398">
    <property type="protein sequence ID" value="CAF0931869.1"/>
    <property type="molecule type" value="Genomic_DNA"/>
</dbReference>
<protein>
    <submittedName>
        <fullName evidence="3">Uncharacterized protein</fullName>
    </submittedName>
</protein>
<dbReference type="Proteomes" id="UP000663854">
    <property type="component" value="Unassembled WGS sequence"/>
</dbReference>
<proteinExistence type="predicted"/>
<comment type="caution">
    <text evidence="3">The sequence shown here is derived from an EMBL/GenBank/DDBJ whole genome shotgun (WGS) entry which is preliminary data.</text>
</comment>
<evidence type="ECO:0000313" key="3">
    <source>
        <dbReference type="EMBL" id="CAF0931869.1"/>
    </source>
</evidence>
<evidence type="ECO:0000313" key="4">
    <source>
        <dbReference type="EMBL" id="CAF1149660.1"/>
    </source>
</evidence>
<name>A0A814BNM7_9BILA</name>
<evidence type="ECO:0000313" key="2">
    <source>
        <dbReference type="EMBL" id="CAF0771372.1"/>
    </source>
</evidence>
<sequence length="74" mass="8320">MVDKAFDLFTRTIHNSYDMSHTKLVTAQQFMNNTFFDKTDIIPLMAKPYEDVNVTNGGNDGSQVVIKPPDKPNG</sequence>
<organism evidence="3 9">
    <name type="scientific">Rotaria sordida</name>
    <dbReference type="NCBI Taxonomy" id="392033"/>
    <lineage>
        <taxon>Eukaryota</taxon>
        <taxon>Metazoa</taxon>
        <taxon>Spiralia</taxon>
        <taxon>Gnathifera</taxon>
        <taxon>Rotifera</taxon>
        <taxon>Eurotatoria</taxon>
        <taxon>Bdelloidea</taxon>
        <taxon>Philodinida</taxon>
        <taxon>Philodinidae</taxon>
        <taxon>Rotaria</taxon>
    </lineage>
</organism>
<evidence type="ECO:0000256" key="1">
    <source>
        <dbReference type="SAM" id="MobiDB-lite"/>
    </source>
</evidence>
<dbReference type="OrthoDB" id="9984562at2759"/>
<reference evidence="3" key="1">
    <citation type="submission" date="2021-02" db="EMBL/GenBank/DDBJ databases">
        <authorList>
            <person name="Nowell W R."/>
        </authorList>
    </citation>
    <scope>NUCLEOTIDE SEQUENCE</scope>
</reference>
<dbReference type="AlphaFoldDB" id="A0A814BNM7"/>
<gene>
    <name evidence="7" type="ORF">JBS370_LOCUS39796</name>
    <name evidence="4" type="ORF">JXQ802_LOCUS21656</name>
    <name evidence="5" type="ORF">JXQ802_LOCUS21832</name>
    <name evidence="6" type="ORF">OTI717_LOCUS23072</name>
    <name evidence="2" type="ORF">PYM288_LOCUS3122</name>
    <name evidence="3" type="ORF">RFH988_LOCUS10582</name>
</gene>